<accession>A0A4X3NYS9</accession>
<accession>A0A2A6BUP3</accession>
<dbReference type="EnsemblMetazoa" id="PPA34745.1">
    <property type="protein sequence ID" value="PPA34745.1"/>
    <property type="gene ID" value="WBGene00273114"/>
</dbReference>
<evidence type="ECO:0000256" key="1">
    <source>
        <dbReference type="SAM" id="MobiDB-lite"/>
    </source>
</evidence>
<dbReference type="AlphaFoldDB" id="A0A2A6BUP3"/>
<evidence type="ECO:0000313" key="4">
    <source>
        <dbReference type="Proteomes" id="UP000005239"/>
    </source>
</evidence>
<name>A0A2A6BUP3_PRIPA</name>
<gene>
    <name evidence="3" type="primary">WBGene00281789</name>
    <name evidence="2" type="synonym">WBGene00273114</name>
</gene>
<evidence type="ECO:0000313" key="3">
    <source>
        <dbReference type="EnsemblMetazoa" id="PPA43420.1"/>
    </source>
</evidence>
<feature type="compositionally biased region" description="Low complexity" evidence="1">
    <location>
        <begin position="31"/>
        <end position="44"/>
    </location>
</feature>
<dbReference type="Proteomes" id="UP000005239">
    <property type="component" value="Unassembled WGS sequence"/>
</dbReference>
<reference evidence="3" key="2">
    <citation type="submission" date="2022-06" db="UniProtKB">
        <authorList>
            <consortium name="EnsemblMetazoa"/>
        </authorList>
    </citation>
    <scope>IDENTIFICATION</scope>
    <source>
        <strain evidence="3">PS312</strain>
    </source>
</reference>
<sequence>MRRRSSSRSGTGPVRSATTRSRPCTTEAPRRPSSSTISPIRSQSLLLGEAQRARAKRLAM</sequence>
<organism evidence="3 4">
    <name type="scientific">Pristionchus pacificus</name>
    <name type="common">Parasitic nematode worm</name>
    <dbReference type="NCBI Taxonomy" id="54126"/>
    <lineage>
        <taxon>Eukaryota</taxon>
        <taxon>Metazoa</taxon>
        <taxon>Ecdysozoa</taxon>
        <taxon>Nematoda</taxon>
        <taxon>Chromadorea</taxon>
        <taxon>Rhabditida</taxon>
        <taxon>Rhabditina</taxon>
        <taxon>Diplogasteromorpha</taxon>
        <taxon>Diplogasteroidea</taxon>
        <taxon>Neodiplogasteridae</taxon>
        <taxon>Pristionchus</taxon>
    </lineage>
</organism>
<evidence type="ECO:0000313" key="2">
    <source>
        <dbReference type="EnsemblMetazoa" id="PPA34745.1"/>
    </source>
</evidence>
<dbReference type="EnsemblMetazoa" id="PPA43420.1">
    <property type="protein sequence ID" value="PPA43420.1"/>
    <property type="gene ID" value="WBGene00281789"/>
</dbReference>
<protein>
    <submittedName>
        <fullName evidence="3">Uncharacterized protein</fullName>
    </submittedName>
</protein>
<proteinExistence type="predicted"/>
<keyword evidence="4" id="KW-1185">Reference proteome</keyword>
<feature type="region of interest" description="Disordered" evidence="1">
    <location>
        <begin position="1"/>
        <end position="60"/>
    </location>
</feature>
<reference evidence="4" key="1">
    <citation type="journal article" date="2008" name="Nat. Genet.">
        <title>The Pristionchus pacificus genome provides a unique perspective on nematode lifestyle and parasitism.</title>
        <authorList>
            <person name="Dieterich C."/>
            <person name="Clifton S.W."/>
            <person name="Schuster L.N."/>
            <person name="Chinwalla A."/>
            <person name="Delehaunty K."/>
            <person name="Dinkelacker I."/>
            <person name="Fulton L."/>
            <person name="Fulton R."/>
            <person name="Godfrey J."/>
            <person name="Minx P."/>
            <person name="Mitreva M."/>
            <person name="Roeseler W."/>
            <person name="Tian H."/>
            <person name="Witte H."/>
            <person name="Yang S.P."/>
            <person name="Wilson R.K."/>
            <person name="Sommer R.J."/>
        </authorList>
    </citation>
    <scope>NUCLEOTIDE SEQUENCE [LARGE SCALE GENOMIC DNA]</scope>
    <source>
        <strain evidence="4">PS312</strain>
    </source>
</reference>